<protein>
    <submittedName>
        <fullName evidence="1">Uncharacterized protein</fullName>
    </submittedName>
</protein>
<evidence type="ECO:0000313" key="2">
    <source>
        <dbReference type="Proteomes" id="UP001054252"/>
    </source>
</evidence>
<accession>A0AAV5IM17</accession>
<keyword evidence="2" id="KW-1185">Reference proteome</keyword>
<sequence>MLRWRPLEVGEVKEEKKKWHNAACLQCSLACDRLFSVLSNLRCRHPKGPSSIKWWKDKFFFADDIEWGRTNIEVEALCKWKMKKANPKKDKLSEDKEEEVKKLIRVGKEVVDINHLLSLEMINAAEIYGKSLLNGEEMNHLLSGVGNITLLKKSRALVVVEVTSLSMEPTWRGIEEGVVA</sequence>
<proteinExistence type="predicted"/>
<organism evidence="1 2">
    <name type="scientific">Rubroshorea leprosula</name>
    <dbReference type="NCBI Taxonomy" id="152421"/>
    <lineage>
        <taxon>Eukaryota</taxon>
        <taxon>Viridiplantae</taxon>
        <taxon>Streptophyta</taxon>
        <taxon>Embryophyta</taxon>
        <taxon>Tracheophyta</taxon>
        <taxon>Spermatophyta</taxon>
        <taxon>Magnoliopsida</taxon>
        <taxon>eudicotyledons</taxon>
        <taxon>Gunneridae</taxon>
        <taxon>Pentapetalae</taxon>
        <taxon>rosids</taxon>
        <taxon>malvids</taxon>
        <taxon>Malvales</taxon>
        <taxon>Dipterocarpaceae</taxon>
        <taxon>Rubroshorea</taxon>
    </lineage>
</organism>
<comment type="caution">
    <text evidence="1">The sequence shown here is derived from an EMBL/GenBank/DDBJ whole genome shotgun (WGS) entry which is preliminary data.</text>
</comment>
<dbReference type="AlphaFoldDB" id="A0AAV5IM17"/>
<name>A0AAV5IM17_9ROSI</name>
<gene>
    <name evidence="1" type="ORF">SLEP1_g12540</name>
</gene>
<dbReference type="EMBL" id="BPVZ01000014">
    <property type="protein sequence ID" value="GKU99741.1"/>
    <property type="molecule type" value="Genomic_DNA"/>
</dbReference>
<dbReference type="Proteomes" id="UP001054252">
    <property type="component" value="Unassembled WGS sequence"/>
</dbReference>
<evidence type="ECO:0000313" key="1">
    <source>
        <dbReference type="EMBL" id="GKU99741.1"/>
    </source>
</evidence>
<reference evidence="1 2" key="1">
    <citation type="journal article" date="2021" name="Commun. Biol.">
        <title>The genome of Shorea leprosula (Dipterocarpaceae) highlights the ecological relevance of drought in aseasonal tropical rainforests.</title>
        <authorList>
            <person name="Ng K.K.S."/>
            <person name="Kobayashi M.J."/>
            <person name="Fawcett J.A."/>
            <person name="Hatakeyama M."/>
            <person name="Paape T."/>
            <person name="Ng C.H."/>
            <person name="Ang C.C."/>
            <person name="Tnah L.H."/>
            <person name="Lee C.T."/>
            <person name="Nishiyama T."/>
            <person name="Sese J."/>
            <person name="O'Brien M.J."/>
            <person name="Copetti D."/>
            <person name="Mohd Noor M.I."/>
            <person name="Ong R.C."/>
            <person name="Putra M."/>
            <person name="Sireger I.Z."/>
            <person name="Indrioko S."/>
            <person name="Kosugi Y."/>
            <person name="Izuno A."/>
            <person name="Isagi Y."/>
            <person name="Lee S.L."/>
            <person name="Shimizu K.K."/>
        </authorList>
    </citation>
    <scope>NUCLEOTIDE SEQUENCE [LARGE SCALE GENOMIC DNA]</scope>
    <source>
        <strain evidence="1">214</strain>
    </source>
</reference>